<dbReference type="AlphaFoldDB" id="A0AAE1RRC8"/>
<feature type="compositionally biased region" description="Basic and acidic residues" evidence="1">
    <location>
        <begin position="1"/>
        <end position="13"/>
    </location>
</feature>
<keyword evidence="3" id="KW-1185">Reference proteome</keyword>
<evidence type="ECO:0000256" key="1">
    <source>
        <dbReference type="SAM" id="MobiDB-lite"/>
    </source>
</evidence>
<feature type="region of interest" description="Disordered" evidence="1">
    <location>
        <begin position="1"/>
        <end position="48"/>
    </location>
</feature>
<gene>
    <name evidence="2" type="ORF">RND71_024805</name>
</gene>
<protein>
    <submittedName>
        <fullName evidence="2">Uncharacterized protein</fullName>
    </submittedName>
</protein>
<proteinExistence type="predicted"/>
<dbReference type="Proteomes" id="UP001291623">
    <property type="component" value="Unassembled WGS sequence"/>
</dbReference>
<organism evidence="2 3">
    <name type="scientific">Anisodus tanguticus</name>
    <dbReference type="NCBI Taxonomy" id="243964"/>
    <lineage>
        <taxon>Eukaryota</taxon>
        <taxon>Viridiplantae</taxon>
        <taxon>Streptophyta</taxon>
        <taxon>Embryophyta</taxon>
        <taxon>Tracheophyta</taxon>
        <taxon>Spermatophyta</taxon>
        <taxon>Magnoliopsida</taxon>
        <taxon>eudicotyledons</taxon>
        <taxon>Gunneridae</taxon>
        <taxon>Pentapetalae</taxon>
        <taxon>asterids</taxon>
        <taxon>lamiids</taxon>
        <taxon>Solanales</taxon>
        <taxon>Solanaceae</taxon>
        <taxon>Solanoideae</taxon>
        <taxon>Hyoscyameae</taxon>
        <taxon>Anisodus</taxon>
    </lineage>
</organism>
<comment type="caution">
    <text evidence="2">The sequence shown here is derived from an EMBL/GenBank/DDBJ whole genome shotgun (WGS) entry which is preliminary data.</text>
</comment>
<dbReference type="EMBL" id="JAVYJV010000013">
    <property type="protein sequence ID" value="KAK4355834.1"/>
    <property type="molecule type" value="Genomic_DNA"/>
</dbReference>
<evidence type="ECO:0000313" key="3">
    <source>
        <dbReference type="Proteomes" id="UP001291623"/>
    </source>
</evidence>
<name>A0AAE1RRC8_9SOLA</name>
<sequence length="76" mass="8899">MAEVKRDLIKNLEEEFPSDTSMASVHISEDDDEDNILEESQPPYDDDFDVEKYLRKFQERVEASSNSKKSKEKDKV</sequence>
<evidence type="ECO:0000313" key="2">
    <source>
        <dbReference type="EMBL" id="KAK4355834.1"/>
    </source>
</evidence>
<accession>A0AAE1RRC8</accession>
<reference evidence="2" key="1">
    <citation type="submission" date="2023-12" db="EMBL/GenBank/DDBJ databases">
        <title>Genome assembly of Anisodus tanguticus.</title>
        <authorList>
            <person name="Wang Y.-J."/>
        </authorList>
    </citation>
    <scope>NUCLEOTIDE SEQUENCE</scope>
    <source>
        <strain evidence="2">KB-2021</strain>
        <tissue evidence="2">Leaf</tissue>
    </source>
</reference>